<dbReference type="PATRIC" id="fig|1434111.4.peg.2108"/>
<proteinExistence type="predicted"/>
<keyword evidence="1" id="KW-0472">Membrane</keyword>
<evidence type="ECO:0000256" key="1">
    <source>
        <dbReference type="SAM" id="Phobius"/>
    </source>
</evidence>
<name>A0A0E3S288_9EURY</name>
<keyword evidence="1" id="KW-1133">Transmembrane helix</keyword>
<dbReference type="AlphaFoldDB" id="A0A0E3S288"/>
<dbReference type="Proteomes" id="UP000033072">
    <property type="component" value="Chromosome"/>
</dbReference>
<dbReference type="HOGENOM" id="CLU_2784121_0_0_2"/>
<accession>A0A0E3S288</accession>
<sequence length="68" mass="8258">MHNILNMLKSVLEITAYELKSLINEDIIKVIRYGLKSLYIIPFKLFLNYLNMYNKTRKRDLRNQLLRI</sequence>
<evidence type="ECO:0000313" key="2">
    <source>
        <dbReference type="EMBL" id="AKB74879.1"/>
    </source>
</evidence>
<organism evidence="2 3">
    <name type="scientific">Methanosarcina lacustris Z-7289</name>
    <dbReference type="NCBI Taxonomy" id="1434111"/>
    <lineage>
        <taxon>Archaea</taxon>
        <taxon>Methanobacteriati</taxon>
        <taxon>Methanobacteriota</taxon>
        <taxon>Stenosarchaea group</taxon>
        <taxon>Methanomicrobia</taxon>
        <taxon>Methanosarcinales</taxon>
        <taxon>Methanosarcinaceae</taxon>
        <taxon>Methanosarcina</taxon>
    </lineage>
</organism>
<keyword evidence="1" id="KW-0812">Transmembrane</keyword>
<evidence type="ECO:0000313" key="3">
    <source>
        <dbReference type="Proteomes" id="UP000033072"/>
    </source>
</evidence>
<dbReference type="EMBL" id="CP009515">
    <property type="protein sequence ID" value="AKB74879.1"/>
    <property type="molecule type" value="Genomic_DNA"/>
</dbReference>
<protein>
    <submittedName>
        <fullName evidence="2">Mobile element protein</fullName>
    </submittedName>
</protein>
<feature type="transmembrane region" description="Helical" evidence="1">
    <location>
        <begin position="30"/>
        <end position="50"/>
    </location>
</feature>
<keyword evidence="3" id="KW-1185">Reference proteome</keyword>
<gene>
    <name evidence="2" type="ORF">MSLAZ_1618</name>
</gene>
<reference evidence="2 3" key="1">
    <citation type="submission" date="2014-07" db="EMBL/GenBank/DDBJ databases">
        <title>Methanogenic archaea and the global carbon cycle.</title>
        <authorList>
            <person name="Henriksen J.R."/>
            <person name="Luke J."/>
            <person name="Reinhart S."/>
            <person name="Benedict M.N."/>
            <person name="Youngblut N.D."/>
            <person name="Metcalf M.E."/>
            <person name="Whitaker R.J."/>
            <person name="Metcalf W.W."/>
        </authorList>
    </citation>
    <scope>NUCLEOTIDE SEQUENCE [LARGE SCALE GENOMIC DNA]</scope>
    <source>
        <strain evidence="2 3">Z-7289</strain>
    </source>
</reference>
<dbReference type="KEGG" id="mls:MSLAZ_1618"/>